<proteinExistence type="predicted"/>
<feature type="region of interest" description="Disordered" evidence="1">
    <location>
        <begin position="1"/>
        <end position="35"/>
    </location>
</feature>
<dbReference type="EMBL" id="JAEVHI010000006">
    <property type="protein sequence ID" value="KAG5288881.1"/>
    <property type="molecule type" value="Genomic_DNA"/>
</dbReference>
<dbReference type="AlphaFoldDB" id="A0A8H7YD58"/>
<dbReference type="VEuPathDB" id="FungiDB:I7I52_12509"/>
<dbReference type="Proteomes" id="UP000670092">
    <property type="component" value="Unassembled WGS sequence"/>
</dbReference>
<organism evidence="2 3">
    <name type="scientific">Ajellomyces capsulatus</name>
    <name type="common">Darling's disease fungus</name>
    <name type="synonym">Histoplasma capsulatum</name>
    <dbReference type="NCBI Taxonomy" id="5037"/>
    <lineage>
        <taxon>Eukaryota</taxon>
        <taxon>Fungi</taxon>
        <taxon>Dikarya</taxon>
        <taxon>Ascomycota</taxon>
        <taxon>Pezizomycotina</taxon>
        <taxon>Eurotiomycetes</taxon>
        <taxon>Eurotiomycetidae</taxon>
        <taxon>Onygenales</taxon>
        <taxon>Ajellomycetaceae</taxon>
        <taxon>Histoplasma</taxon>
    </lineage>
</organism>
<gene>
    <name evidence="2" type="ORF">I7I52_12509</name>
</gene>
<evidence type="ECO:0000313" key="2">
    <source>
        <dbReference type="EMBL" id="KAG5288881.1"/>
    </source>
</evidence>
<feature type="compositionally biased region" description="Low complexity" evidence="1">
    <location>
        <begin position="1"/>
        <end position="32"/>
    </location>
</feature>
<evidence type="ECO:0000313" key="3">
    <source>
        <dbReference type="Proteomes" id="UP000670092"/>
    </source>
</evidence>
<comment type="caution">
    <text evidence="2">The sequence shown here is derived from an EMBL/GenBank/DDBJ whole genome shotgun (WGS) entry which is preliminary data.</text>
</comment>
<reference evidence="2 3" key="1">
    <citation type="submission" date="2021-01" db="EMBL/GenBank/DDBJ databases">
        <title>Chromosome-level genome assembly of a human fungal pathogen reveals clustering of transcriptionally co-regulated genes.</title>
        <authorList>
            <person name="Voorhies M."/>
            <person name="Cohen S."/>
            <person name="Shea T.P."/>
            <person name="Petrus S."/>
            <person name="Munoz J.F."/>
            <person name="Poplawski S."/>
            <person name="Goldman W.E."/>
            <person name="Michael T."/>
            <person name="Cuomo C.A."/>
            <person name="Sil A."/>
            <person name="Beyhan S."/>
        </authorList>
    </citation>
    <scope>NUCLEOTIDE SEQUENCE [LARGE SCALE GENOMIC DNA]</scope>
    <source>
        <strain evidence="2 3">G184AR</strain>
    </source>
</reference>
<sequence>MSISTSSSSSSSCSSPLSPRSSSVSARSGSPPMGKLCRRGCPSFAGNISARGFRAGTGGSKLGWRWGRSFDGVEAEAPSSLGKAEWPLTPRRRPWRGIGDGELVTDTRSSGVIWKLRKKFPAVYKCGVQRRFYCGELARG</sequence>
<name>A0A8H7YD58_AJECA</name>
<accession>A0A8H7YD58</accession>
<evidence type="ECO:0000256" key="1">
    <source>
        <dbReference type="SAM" id="MobiDB-lite"/>
    </source>
</evidence>
<protein>
    <submittedName>
        <fullName evidence="2">Uncharacterized protein</fullName>
    </submittedName>
</protein>